<proteinExistence type="predicted"/>
<gene>
    <name evidence="1" type="ORF">ACFQE6_28135</name>
</gene>
<name>A0ABD5SXL3_9EURY</name>
<sequence length="47" mass="5406">MAEVSVLGPLILVLERRRDERARLICEERVPQEVLEERSGSDVEQLS</sequence>
<keyword evidence="2" id="KW-1185">Reference proteome</keyword>
<dbReference type="AlphaFoldDB" id="A0ABD5SXL3"/>
<protein>
    <submittedName>
        <fullName evidence="1">Uncharacterized protein</fullName>
    </submittedName>
</protein>
<organism evidence="1 2">
    <name type="scientific">Natrinema soli</name>
    <dbReference type="NCBI Taxonomy" id="1930624"/>
    <lineage>
        <taxon>Archaea</taxon>
        <taxon>Methanobacteriati</taxon>
        <taxon>Methanobacteriota</taxon>
        <taxon>Stenosarchaea group</taxon>
        <taxon>Halobacteria</taxon>
        <taxon>Halobacteriales</taxon>
        <taxon>Natrialbaceae</taxon>
        <taxon>Natrinema</taxon>
    </lineage>
</organism>
<evidence type="ECO:0000313" key="1">
    <source>
        <dbReference type="EMBL" id="MFC6768741.1"/>
    </source>
</evidence>
<comment type="caution">
    <text evidence="1">The sequence shown here is derived from an EMBL/GenBank/DDBJ whole genome shotgun (WGS) entry which is preliminary data.</text>
</comment>
<evidence type="ECO:0000313" key="2">
    <source>
        <dbReference type="Proteomes" id="UP001596383"/>
    </source>
</evidence>
<dbReference type="EMBL" id="JBHSWV010000615">
    <property type="protein sequence ID" value="MFC6768741.1"/>
    <property type="molecule type" value="Genomic_DNA"/>
</dbReference>
<accession>A0ABD5SXL3</accession>
<reference evidence="1 2" key="1">
    <citation type="journal article" date="2019" name="Int. J. Syst. Evol. Microbiol.">
        <title>The Global Catalogue of Microorganisms (GCM) 10K type strain sequencing project: providing services to taxonomists for standard genome sequencing and annotation.</title>
        <authorList>
            <consortium name="The Broad Institute Genomics Platform"/>
            <consortium name="The Broad Institute Genome Sequencing Center for Infectious Disease"/>
            <person name="Wu L."/>
            <person name="Ma J."/>
        </authorList>
    </citation>
    <scope>NUCLEOTIDE SEQUENCE [LARGE SCALE GENOMIC DNA]</scope>
    <source>
        <strain evidence="1 2">LMG 29247</strain>
    </source>
</reference>
<dbReference type="RefSeq" id="WP_273741481.1">
    <property type="nucleotide sequence ID" value="NZ_JAQIVI010000615.1"/>
</dbReference>
<dbReference type="Proteomes" id="UP001596383">
    <property type="component" value="Unassembled WGS sequence"/>
</dbReference>